<dbReference type="RefSeq" id="WP_074933822.1">
    <property type="nucleotide sequence ID" value="NZ_FORI01000015.1"/>
</dbReference>
<feature type="chain" id="PRO_5010162375" description="Lipoprotein" evidence="1">
    <location>
        <begin position="22"/>
        <end position="212"/>
    </location>
</feature>
<dbReference type="Proteomes" id="UP000182737">
    <property type="component" value="Unassembled WGS sequence"/>
</dbReference>
<dbReference type="PROSITE" id="PS51257">
    <property type="entry name" value="PROKAR_LIPOPROTEIN"/>
    <property type="match status" value="1"/>
</dbReference>
<accession>A0A1I3NH02</accession>
<proteinExistence type="predicted"/>
<dbReference type="AlphaFoldDB" id="A0A1I3NH02"/>
<dbReference type="Gene3D" id="2.60.120.260">
    <property type="entry name" value="Galactose-binding domain-like"/>
    <property type="match status" value="1"/>
</dbReference>
<reference evidence="3" key="1">
    <citation type="submission" date="2016-10" db="EMBL/GenBank/DDBJ databases">
        <authorList>
            <person name="Varghese N."/>
            <person name="Submissions S."/>
        </authorList>
    </citation>
    <scope>NUCLEOTIDE SEQUENCE [LARGE SCALE GENOMIC DNA]</scope>
    <source>
        <strain evidence="3">XBD1002</strain>
    </source>
</reference>
<gene>
    <name evidence="2" type="ORF">SAMN04487775_11513</name>
</gene>
<evidence type="ECO:0000313" key="3">
    <source>
        <dbReference type="Proteomes" id="UP000182737"/>
    </source>
</evidence>
<feature type="signal peptide" evidence="1">
    <location>
        <begin position="1"/>
        <end position="21"/>
    </location>
</feature>
<evidence type="ECO:0000256" key="1">
    <source>
        <dbReference type="SAM" id="SignalP"/>
    </source>
</evidence>
<dbReference type="EMBL" id="FORI01000015">
    <property type="protein sequence ID" value="SFJ08638.1"/>
    <property type="molecule type" value="Genomic_DNA"/>
</dbReference>
<organism evidence="2 3">
    <name type="scientific">Treponema bryantii</name>
    <dbReference type="NCBI Taxonomy" id="163"/>
    <lineage>
        <taxon>Bacteria</taxon>
        <taxon>Pseudomonadati</taxon>
        <taxon>Spirochaetota</taxon>
        <taxon>Spirochaetia</taxon>
        <taxon>Spirochaetales</taxon>
        <taxon>Treponemataceae</taxon>
        <taxon>Treponema</taxon>
    </lineage>
</organism>
<keyword evidence="1" id="KW-0732">Signal</keyword>
<sequence length="212" mass="22726">MKKMLKIFAAFAMITMAISFASCDMATEDELLEDPKKTTTGGGGGAGGNASTLWSSFEGASMQVWQSEWEPYNFTASLAETEEGLEITVLDEGWWGICFCNDASVGANSNPVTFDMSKVKTITFEAKASEAGDIWVSQSPRDSNPVNKKTITLSTEFATKTYTLSNPGTDCYGVLDIGGEGSGIVTSDSVVTIRNIKFLDADGKETTPSRNE</sequence>
<dbReference type="SUPFAM" id="SSF49785">
    <property type="entry name" value="Galactose-binding domain-like"/>
    <property type="match status" value="1"/>
</dbReference>
<keyword evidence="3" id="KW-1185">Reference proteome</keyword>
<evidence type="ECO:0008006" key="4">
    <source>
        <dbReference type="Google" id="ProtNLM"/>
    </source>
</evidence>
<dbReference type="InterPro" id="IPR008979">
    <property type="entry name" value="Galactose-bd-like_sf"/>
</dbReference>
<dbReference type="OrthoDB" id="9841804at2"/>
<protein>
    <recommendedName>
        <fullName evidence="4">Lipoprotein</fullName>
    </recommendedName>
</protein>
<name>A0A1I3NH02_9SPIR</name>
<evidence type="ECO:0000313" key="2">
    <source>
        <dbReference type="EMBL" id="SFJ08638.1"/>
    </source>
</evidence>